<organism evidence="2 3">
    <name type="scientific">Evansella vedderi</name>
    <dbReference type="NCBI Taxonomy" id="38282"/>
    <lineage>
        <taxon>Bacteria</taxon>
        <taxon>Bacillati</taxon>
        <taxon>Bacillota</taxon>
        <taxon>Bacilli</taxon>
        <taxon>Bacillales</taxon>
        <taxon>Bacillaceae</taxon>
        <taxon>Evansella</taxon>
    </lineage>
</organism>
<evidence type="ECO:0000313" key="2">
    <source>
        <dbReference type="EMBL" id="MDQ0255881.1"/>
    </source>
</evidence>
<evidence type="ECO:0000256" key="1">
    <source>
        <dbReference type="SAM" id="SignalP"/>
    </source>
</evidence>
<dbReference type="Pfam" id="PF01547">
    <property type="entry name" value="SBP_bac_1"/>
    <property type="match status" value="1"/>
</dbReference>
<protein>
    <submittedName>
        <fullName evidence="2">Aldouronate transport system substrate-binding protein</fullName>
    </submittedName>
</protein>
<dbReference type="Gene3D" id="3.40.190.10">
    <property type="entry name" value="Periplasmic binding protein-like II"/>
    <property type="match status" value="2"/>
</dbReference>
<feature type="signal peptide" evidence="1">
    <location>
        <begin position="1"/>
        <end position="23"/>
    </location>
</feature>
<name>A0ABT9ZYV5_9BACI</name>
<accession>A0ABT9ZYV5</accession>
<proteinExistence type="predicted"/>
<dbReference type="PANTHER" id="PTHR43649:SF12">
    <property type="entry name" value="DIACETYLCHITOBIOSE BINDING PROTEIN DASA"/>
    <property type="match status" value="1"/>
</dbReference>
<dbReference type="InterPro" id="IPR050490">
    <property type="entry name" value="Bact_solute-bd_prot1"/>
</dbReference>
<comment type="caution">
    <text evidence="2">The sequence shown here is derived from an EMBL/GenBank/DDBJ whole genome shotgun (WGS) entry which is preliminary data.</text>
</comment>
<dbReference type="InterPro" id="IPR006059">
    <property type="entry name" value="SBP"/>
</dbReference>
<dbReference type="Proteomes" id="UP001230005">
    <property type="component" value="Unassembled WGS sequence"/>
</dbReference>
<gene>
    <name evidence="2" type="ORF">J2S74_003265</name>
</gene>
<keyword evidence="3" id="KW-1185">Reference proteome</keyword>
<dbReference type="EMBL" id="JAUSUG010000013">
    <property type="protein sequence ID" value="MDQ0255881.1"/>
    <property type="molecule type" value="Genomic_DNA"/>
</dbReference>
<dbReference type="SUPFAM" id="SSF53850">
    <property type="entry name" value="Periplasmic binding protein-like II"/>
    <property type="match status" value="1"/>
</dbReference>
<reference evidence="2 3" key="1">
    <citation type="submission" date="2023-07" db="EMBL/GenBank/DDBJ databases">
        <title>Genomic Encyclopedia of Type Strains, Phase IV (KMG-IV): sequencing the most valuable type-strain genomes for metagenomic binning, comparative biology and taxonomic classification.</title>
        <authorList>
            <person name="Goeker M."/>
        </authorList>
    </citation>
    <scope>NUCLEOTIDE SEQUENCE [LARGE SCALE GENOMIC DNA]</scope>
    <source>
        <strain evidence="2 3">DSM 9768</strain>
    </source>
</reference>
<dbReference type="PANTHER" id="PTHR43649">
    <property type="entry name" value="ARABINOSE-BINDING PROTEIN-RELATED"/>
    <property type="match status" value="1"/>
</dbReference>
<dbReference type="PROSITE" id="PS51257">
    <property type="entry name" value="PROKAR_LIPOPROTEIN"/>
    <property type="match status" value="1"/>
</dbReference>
<sequence length="536" mass="60882">MKMNLFVTVFVLLSLVLVGCSDSTTGISEEDRESALENLNDEGFPIVNEKIEVEGFAAKFFAAQDWNNLMLWEEYEKKSNIKVNWETVTTEVLAERRNLKLASGDYPEIMFASALSRTDLAQYGNQGTFIALNELIDLYAPNFKKIMEEYPIVEKGITMPDGNIYGFPAIFDPDFKGLHIGTPWINKEWLENLELEEPKTLEELYEVLTAFKEQDPNGSGKDDVIPWGGVSINGVINYLRGAFELNNRGVANLHIDQDPQTGNVRFIPTTDNYKQLLEYVNKLYSEGLIDQEIFTIAYHEFTSKGTQGIYGVINGIDPGTLMNLEGYVGLPVLEGINGKRLNTAIGSPLGNIGMFVITDKAKNPEAMVRWIDYFYGDEGAKNFFLGFEGITYIETEDGVYEYTEEITNNPDGLNLDQAISQYLTWPGGFYPGIVKEQYFKGAEGNEASRARAEKAEPYTLDMNEVWPVFNFTLEEHEELTVIQNDINTYVEESTAEFVTGRRSFSDWDNYVNQLERMGLNRYLEIIQAAYERYLEE</sequence>
<feature type="chain" id="PRO_5046391752" evidence="1">
    <location>
        <begin position="24"/>
        <end position="536"/>
    </location>
</feature>
<keyword evidence="1" id="KW-0732">Signal</keyword>
<evidence type="ECO:0000313" key="3">
    <source>
        <dbReference type="Proteomes" id="UP001230005"/>
    </source>
</evidence>